<dbReference type="EMBL" id="JANUXX010000001">
    <property type="protein sequence ID" value="MCS4487585.1"/>
    <property type="molecule type" value="Genomic_DNA"/>
</dbReference>
<feature type="compositionally biased region" description="Polar residues" evidence="1">
    <location>
        <begin position="846"/>
        <end position="857"/>
    </location>
</feature>
<feature type="region of interest" description="Disordered" evidence="1">
    <location>
        <begin position="299"/>
        <end position="332"/>
    </location>
</feature>
<accession>A0ABT2F532</accession>
<gene>
    <name evidence="2" type="ORF">NXS10_01145</name>
</gene>
<dbReference type="NCBIfam" id="TIGR01363">
    <property type="entry name" value="strep_his_triad"/>
    <property type="match status" value="2"/>
</dbReference>
<dbReference type="Proteomes" id="UP001206548">
    <property type="component" value="Unassembled WGS sequence"/>
</dbReference>
<evidence type="ECO:0000313" key="2">
    <source>
        <dbReference type="EMBL" id="MCS4487585.1"/>
    </source>
</evidence>
<name>A0ABT2F532_9STRE</name>
<feature type="compositionally biased region" description="Polar residues" evidence="1">
    <location>
        <begin position="260"/>
        <end position="286"/>
    </location>
</feature>
<feature type="region of interest" description="Disordered" evidence="1">
    <location>
        <begin position="164"/>
        <end position="194"/>
    </location>
</feature>
<feature type="compositionally biased region" description="Low complexity" evidence="1">
    <location>
        <begin position="408"/>
        <end position="429"/>
    </location>
</feature>
<proteinExistence type="predicted"/>
<evidence type="ECO:0000256" key="1">
    <source>
        <dbReference type="SAM" id="MobiDB-lite"/>
    </source>
</evidence>
<feature type="region of interest" description="Disordered" evidence="1">
    <location>
        <begin position="406"/>
        <end position="454"/>
    </location>
</feature>
<feature type="compositionally biased region" description="Low complexity" evidence="1">
    <location>
        <begin position="300"/>
        <end position="332"/>
    </location>
</feature>
<dbReference type="Gene3D" id="3.10.50.90">
    <property type="match status" value="5"/>
</dbReference>
<feature type="region of interest" description="Disordered" evidence="1">
    <location>
        <begin position="251"/>
        <end position="286"/>
    </location>
</feature>
<dbReference type="InterPro" id="IPR023832">
    <property type="entry name" value="His_triad_protein"/>
</dbReference>
<keyword evidence="3" id="KW-1185">Reference proteome</keyword>
<dbReference type="InterPro" id="IPR037228">
    <property type="entry name" value="PhtA_dom_sf"/>
</dbReference>
<reference evidence="2 3" key="1">
    <citation type="journal article" date="2023" name="Int. J. Syst. Evol. Microbiol.">
        <title>Streptococcus sciuri sp. nov., Staphylococcus marylandisciuri sp. nov. and Staphylococcus americanisciuri sp. nov., isolated from faeces of eastern grey squirrel (Sciurus carolinensis).</title>
        <authorList>
            <person name="Volokhov D.V."/>
            <person name="Zagorodnyaya T.A."/>
            <person name="Furtak V.A."/>
            <person name="Nattanmai G."/>
            <person name="Randall L."/>
            <person name="Jose S."/>
            <person name="Gao Y."/>
            <person name="Eisenberg T."/>
            <person name="Delmonte P."/>
            <person name="Blom J."/>
            <person name="Mitchell K.K."/>
        </authorList>
    </citation>
    <scope>NUCLEOTIDE SEQUENCE [LARGE SCALE GENOMIC DNA]</scope>
    <source>
        <strain evidence="2 3">SQ9-PEA</strain>
    </source>
</reference>
<dbReference type="Pfam" id="PF04270">
    <property type="entry name" value="Strep_his_triad"/>
    <property type="match status" value="6"/>
</dbReference>
<feature type="compositionally biased region" description="Basic and acidic residues" evidence="1">
    <location>
        <begin position="430"/>
        <end position="454"/>
    </location>
</feature>
<protein>
    <submittedName>
        <fullName evidence="2">Pneumococcal-type histidine triad protein</fullName>
    </submittedName>
</protein>
<sequence>MKKKYFIPTITTLSVVTLSVCAYQLGRYQAQENDVKNNRISYINSGKSKKQKVVSDTKGKTPDEVSKEEGISAEQIVIKITDDGYVTSHGDHYHYYNGKVPYDAIISEDLIMTDPSYVFKQEDVVNDVKDGYIIKVNSKYYLYLKEGSKRINVRTKAQIEEQQEKAKAEVASKGHHKHSSKSTQQSQAAKQAKVQGRYTTDDGYIFSPTDVIDDLGDAFLVPHGNHFHYIPKSDLSASELSAAQAYWNGLSRRSKKRHQAQTIFRKTENSSKATPQLPSSTTHFTPTISQGYVLHTNQATQTTHHSKTSSQSTTHTSTQTQSQKEQTQTDSSTSLTALLNQLYTQPLNSRHVEADGLIYDPQKVTRFTSTGAVIPHGDHYHFIPYSQMSDLEAQITRLLAYGAKADSKTNNNQTQNTKTESQTNTSTNTIKKDDTLIPDNIKKSDQGNDGKPYKTSDGYTFSIDSVTDVVDQAVITKHGNHLHYIRWEDLEDSELAAIREKFKGQKISKTSLYPANIEAIKPELKIPLKDLPYGLYYVVAATQKGFVQPHYDHYHIISYSWLDEDEIASIKYLLAHPELKPTPIRKVLRKQAENYNMDFKTLEDKINDIYVRYGVSPDHMTFLKDKKQVQLTDKNGKEQIVDIETGLLISDLQDDTVAFAEKSMPELYNIIDRFASQYGMTSEVLNDKLSDIASQYKVSYNAMTISTDGHITFQANGKNISINLKSNTENNTPKSVDTPMDKITQLAQQYGYSYNDMSSKINQLISKYQVNFDTIQFGINKQATFTQINGNKVTVNLDTLAEVTSTTKSADTKTNTQVTADSPSNNKVNFPIAKPKLFEDTDGSDTDSNSQTVSSSEAEVVSKDNLHK</sequence>
<organism evidence="2 3">
    <name type="scientific">Streptococcus sciuri</name>
    <dbReference type="NCBI Taxonomy" id="2973939"/>
    <lineage>
        <taxon>Bacteria</taxon>
        <taxon>Bacillati</taxon>
        <taxon>Bacillota</taxon>
        <taxon>Bacilli</taxon>
        <taxon>Lactobacillales</taxon>
        <taxon>Streptococcaceae</taxon>
        <taxon>Streptococcus</taxon>
    </lineage>
</organism>
<dbReference type="InterPro" id="IPR006270">
    <property type="entry name" value="Strep_his_triad_rpt"/>
</dbReference>
<feature type="compositionally biased region" description="Polar residues" evidence="1">
    <location>
        <begin position="805"/>
        <end position="828"/>
    </location>
</feature>
<comment type="caution">
    <text evidence="2">The sequence shown here is derived from an EMBL/GenBank/DDBJ whole genome shotgun (WGS) entry which is preliminary data.</text>
</comment>
<feature type="region of interest" description="Disordered" evidence="1">
    <location>
        <begin position="805"/>
        <end position="868"/>
    </location>
</feature>
<evidence type="ECO:0000313" key="3">
    <source>
        <dbReference type="Proteomes" id="UP001206548"/>
    </source>
</evidence>
<feature type="compositionally biased region" description="Low complexity" evidence="1">
    <location>
        <begin position="181"/>
        <end position="194"/>
    </location>
</feature>
<dbReference type="RefSeq" id="WP_259136748.1">
    <property type="nucleotide sequence ID" value="NZ_JANUXX010000001.1"/>
</dbReference>
<dbReference type="SUPFAM" id="SSF142887">
    <property type="entry name" value="PhtA domain-like"/>
    <property type="match status" value="4"/>
</dbReference>